<dbReference type="EMBL" id="JACGWM010001871">
    <property type="protein sequence ID" value="KAL0286526.1"/>
    <property type="molecule type" value="Genomic_DNA"/>
</dbReference>
<evidence type="ECO:0000313" key="3">
    <source>
        <dbReference type="EMBL" id="KAL0286526.1"/>
    </source>
</evidence>
<reference evidence="3" key="1">
    <citation type="submission" date="2020-06" db="EMBL/GenBank/DDBJ databases">
        <authorList>
            <person name="Li T."/>
            <person name="Hu X."/>
            <person name="Zhang T."/>
            <person name="Song X."/>
            <person name="Zhang H."/>
            <person name="Dai N."/>
            <person name="Sheng W."/>
            <person name="Hou X."/>
            <person name="Wei L."/>
        </authorList>
    </citation>
    <scope>NUCLEOTIDE SEQUENCE</scope>
    <source>
        <strain evidence="3">KEN8</strain>
        <tissue evidence="3">Leaf</tissue>
    </source>
</reference>
<reference evidence="3" key="2">
    <citation type="journal article" date="2024" name="Plant">
        <title>Genomic evolution and insights into agronomic trait innovations of Sesamum species.</title>
        <authorList>
            <person name="Miao H."/>
            <person name="Wang L."/>
            <person name="Qu L."/>
            <person name="Liu H."/>
            <person name="Sun Y."/>
            <person name="Le M."/>
            <person name="Wang Q."/>
            <person name="Wei S."/>
            <person name="Zheng Y."/>
            <person name="Lin W."/>
            <person name="Duan Y."/>
            <person name="Cao H."/>
            <person name="Xiong S."/>
            <person name="Wang X."/>
            <person name="Wei L."/>
            <person name="Li C."/>
            <person name="Ma Q."/>
            <person name="Ju M."/>
            <person name="Zhao R."/>
            <person name="Li G."/>
            <person name="Mu C."/>
            <person name="Tian Q."/>
            <person name="Mei H."/>
            <person name="Zhang T."/>
            <person name="Gao T."/>
            <person name="Zhang H."/>
        </authorList>
    </citation>
    <scope>NUCLEOTIDE SEQUENCE</scope>
    <source>
        <strain evidence="3">KEN8</strain>
    </source>
</reference>
<feature type="compositionally biased region" description="Basic and acidic residues" evidence="2">
    <location>
        <begin position="145"/>
        <end position="155"/>
    </location>
</feature>
<proteinExistence type="predicted"/>
<evidence type="ECO:0000256" key="1">
    <source>
        <dbReference type="SAM" id="Coils"/>
    </source>
</evidence>
<gene>
    <name evidence="3" type="ORF">Scaly_2790600</name>
</gene>
<evidence type="ECO:0000256" key="2">
    <source>
        <dbReference type="SAM" id="MobiDB-lite"/>
    </source>
</evidence>
<dbReference type="AlphaFoldDB" id="A0AAW2IXA1"/>
<feature type="region of interest" description="Disordered" evidence="2">
    <location>
        <begin position="136"/>
        <end position="217"/>
    </location>
</feature>
<feature type="compositionally biased region" description="Polar residues" evidence="2">
    <location>
        <begin position="171"/>
        <end position="183"/>
    </location>
</feature>
<name>A0AAW2IXA1_9LAMI</name>
<keyword evidence="1" id="KW-0175">Coiled coil</keyword>
<protein>
    <submittedName>
        <fullName evidence="3">Uncharacterized protein</fullName>
    </submittedName>
</protein>
<feature type="region of interest" description="Disordered" evidence="2">
    <location>
        <begin position="100"/>
        <end position="121"/>
    </location>
</feature>
<comment type="caution">
    <text evidence="3">The sequence shown here is derived from an EMBL/GenBank/DDBJ whole genome shotgun (WGS) entry which is preliminary data.</text>
</comment>
<sequence length="358" mass="40651">MTKFYGEGGAKYYEPQEAHKRIHKAEFVSWACNMLVKDGPFKFVDDGRAEELDHSYFVAIRSSYLTLRQGGRFIIEPYSPHRFERQFGYYQDSIKITLKRKKDEDKQVDGGENDPPHALIPPVVIECDPQAAIVEASKGKCSSHNMEDSDSSNKDRHWKRQRKGVTPLKATETNKNASRSSLANFAAESIDVGEESETSHSSTMTPPLGMGLRRKQSPPHTAMSVLKGERFFFNYQKEFLQWLWSGLLVKISNTPVDFLSSIEDDVYLILESMKSFQKFDVSKVEESLNMFFAKVRAYDEARSLSSEKLSRSLHEQQLKEVNASLQDVQAKASEEASEIQSAMDELEHVEADIAVLKG</sequence>
<organism evidence="3">
    <name type="scientific">Sesamum calycinum</name>
    <dbReference type="NCBI Taxonomy" id="2727403"/>
    <lineage>
        <taxon>Eukaryota</taxon>
        <taxon>Viridiplantae</taxon>
        <taxon>Streptophyta</taxon>
        <taxon>Embryophyta</taxon>
        <taxon>Tracheophyta</taxon>
        <taxon>Spermatophyta</taxon>
        <taxon>Magnoliopsida</taxon>
        <taxon>eudicotyledons</taxon>
        <taxon>Gunneridae</taxon>
        <taxon>Pentapetalae</taxon>
        <taxon>asterids</taxon>
        <taxon>lamiids</taxon>
        <taxon>Lamiales</taxon>
        <taxon>Pedaliaceae</taxon>
        <taxon>Sesamum</taxon>
    </lineage>
</organism>
<accession>A0AAW2IXA1</accession>
<feature type="coiled-coil region" evidence="1">
    <location>
        <begin position="311"/>
        <end position="352"/>
    </location>
</feature>
<dbReference type="PANTHER" id="PTHR36607:SF20">
    <property type="entry name" value="AMINOTRANSFERASE-LIKE PLANT MOBILE DOMAIN-CONTAINING PROTEIN"/>
    <property type="match status" value="1"/>
</dbReference>
<dbReference type="PANTHER" id="PTHR36607">
    <property type="entry name" value="1,2-DIHYDROXY-3-KETO-5-METHYLTHIOPENTENE DIOXYGENASE 4"/>
    <property type="match status" value="1"/>
</dbReference>